<dbReference type="Pfam" id="PF06662">
    <property type="entry name" value="C5-epim_C"/>
    <property type="match status" value="1"/>
</dbReference>
<dbReference type="AlphaFoldDB" id="A0AAJ4W1N0"/>
<dbReference type="InterPro" id="IPR039721">
    <property type="entry name" value="C5-epimerase"/>
</dbReference>
<comment type="caution">
    <text evidence="2">The sequence shown here is derived from an EMBL/GenBank/DDBJ whole genome shotgun (WGS) entry which is preliminary data.</text>
</comment>
<dbReference type="PROSITE" id="PS51257">
    <property type="entry name" value="PROKAR_LIPOPROTEIN"/>
    <property type="match status" value="1"/>
</dbReference>
<proteinExistence type="predicted"/>
<dbReference type="InterPro" id="IPR008928">
    <property type="entry name" value="6-hairpin_glycosidase_sf"/>
</dbReference>
<gene>
    <name evidence="2" type="ORF">SAMN04488089_101511</name>
</gene>
<sequence length="493" mass="58329">MKNFYFILLITLLFYSCKREVKVSTYISTENNVFNVEDTVKVGFNAVDFLDKKVFNNDSLYPKFPFSGSNISMYDNLERSEAGIPLIYYNSGHHYYPITFCQVALAYHANFLETKSENSKEEFLKISSHILNEAVLIEDFAVLQTELQVENYQLPSKWASAMSQGYSVVIMLQAYNLTRDNRYLDMSNKFLKSFDYSIDKGGVLNFWDGYPFYEEYADPKSHVLNGYMFSLAGLYYSYRVTGNKDAKRLFDQGINTLKAKIHMYDSFFTSNYNKLRVEEMKNETYASAINEDPDHYHELEIYQLLTLYYWTNESILREYAHKFIKYDTGKIDSYYDFDKFKKVTSLKLQENIDVLTDELWSWGNFWSTKNKDNELIIEFDKYRRNIEGIVFYSPTEESLPQNYTIYAWEKDNWVKIYTNKDIYNKNRKYYKTGGFDTFIDINYFPVSFATNKLKISFDVGIRGNVSLREINVLFDQDDKVEYILNSIRKNVID</sequence>
<dbReference type="SUPFAM" id="SSF48208">
    <property type="entry name" value="Six-hairpin glycosidases"/>
    <property type="match status" value="1"/>
</dbReference>
<keyword evidence="3" id="KW-1185">Reference proteome</keyword>
<feature type="domain" description="D-glucuronyl C5-epimerase C-terminal" evidence="1">
    <location>
        <begin position="149"/>
        <end position="324"/>
    </location>
</feature>
<dbReference type="EMBL" id="FOFY01000001">
    <property type="protein sequence ID" value="SEQ08872.1"/>
    <property type="molecule type" value="Genomic_DNA"/>
</dbReference>
<organism evidence="2 3">
    <name type="scientific">Myroides profundi</name>
    <dbReference type="NCBI Taxonomy" id="480520"/>
    <lineage>
        <taxon>Bacteria</taxon>
        <taxon>Pseudomonadati</taxon>
        <taxon>Bacteroidota</taxon>
        <taxon>Flavobacteriia</taxon>
        <taxon>Flavobacteriales</taxon>
        <taxon>Flavobacteriaceae</taxon>
        <taxon>Myroides</taxon>
    </lineage>
</organism>
<name>A0AAJ4W1N0_MYRPR</name>
<dbReference type="PANTHER" id="PTHR13174:SF3">
    <property type="entry name" value="D-GLUCURONYL C5-EPIMERASE"/>
    <property type="match status" value="1"/>
</dbReference>
<protein>
    <submittedName>
        <fullName evidence="2">D-glucuronyl C5-epimerase C-terminus</fullName>
    </submittedName>
</protein>
<accession>A0AAJ4W1N0</accession>
<dbReference type="GO" id="GO:0047464">
    <property type="term" value="F:heparosan-N-sulfate-glucuronate 5-epimerase activity"/>
    <property type="evidence" value="ECO:0007669"/>
    <property type="project" value="InterPro"/>
</dbReference>
<evidence type="ECO:0000259" key="1">
    <source>
        <dbReference type="Pfam" id="PF06662"/>
    </source>
</evidence>
<dbReference type="PANTHER" id="PTHR13174">
    <property type="entry name" value="D-GLUCURONYL C5-EPIMERASE"/>
    <property type="match status" value="1"/>
</dbReference>
<evidence type="ECO:0000313" key="3">
    <source>
        <dbReference type="Proteomes" id="UP000183496"/>
    </source>
</evidence>
<dbReference type="GO" id="GO:0005975">
    <property type="term" value="P:carbohydrate metabolic process"/>
    <property type="evidence" value="ECO:0007669"/>
    <property type="project" value="InterPro"/>
</dbReference>
<dbReference type="GO" id="GO:0015012">
    <property type="term" value="P:heparan sulfate proteoglycan biosynthetic process"/>
    <property type="evidence" value="ECO:0007669"/>
    <property type="project" value="InterPro"/>
</dbReference>
<dbReference type="Proteomes" id="UP000183496">
    <property type="component" value="Unassembled WGS sequence"/>
</dbReference>
<dbReference type="InterPro" id="IPR010598">
    <property type="entry name" value="C5-epim_C"/>
</dbReference>
<reference evidence="2 3" key="1">
    <citation type="submission" date="2016-10" db="EMBL/GenBank/DDBJ databases">
        <authorList>
            <person name="Varghese N."/>
            <person name="Submissions S."/>
        </authorList>
    </citation>
    <scope>NUCLEOTIDE SEQUENCE [LARGE SCALE GENOMIC DNA]</scope>
    <source>
        <strain evidence="3">DSM 19823 / KCTC 23066 / CCTCC M 208030 / D25</strain>
    </source>
</reference>
<evidence type="ECO:0000313" key="2">
    <source>
        <dbReference type="EMBL" id="SEQ08872.1"/>
    </source>
</evidence>